<protein>
    <submittedName>
        <fullName evidence="3">Uncharacterized protein</fullName>
    </submittedName>
</protein>
<keyword evidence="1" id="KW-0540">Nuclease</keyword>
<reference evidence="3 4" key="1">
    <citation type="submission" date="2024-11" db="EMBL/GenBank/DDBJ databases">
        <title>Chromosome-level genome assembly of the freshwater bivalve Anodonta woodiana.</title>
        <authorList>
            <person name="Chen X."/>
        </authorList>
    </citation>
    <scope>NUCLEOTIDE SEQUENCE [LARGE SCALE GENOMIC DNA]</scope>
    <source>
        <strain evidence="3">MN2024</strain>
        <tissue evidence="3">Gills</tissue>
    </source>
</reference>
<evidence type="ECO:0000313" key="3">
    <source>
        <dbReference type="EMBL" id="KAL3866612.1"/>
    </source>
</evidence>
<gene>
    <name evidence="3" type="ORF">ACJMK2_043896</name>
</gene>
<evidence type="ECO:0000256" key="2">
    <source>
        <dbReference type="SAM" id="Coils"/>
    </source>
</evidence>
<dbReference type="PANTHER" id="PTHR11046:SF25">
    <property type="match status" value="1"/>
</dbReference>
<keyword evidence="4" id="KW-1185">Reference proteome</keyword>
<organism evidence="3 4">
    <name type="scientific">Sinanodonta woodiana</name>
    <name type="common">Chinese pond mussel</name>
    <name type="synonym">Anodonta woodiana</name>
    <dbReference type="NCBI Taxonomy" id="1069815"/>
    <lineage>
        <taxon>Eukaryota</taxon>
        <taxon>Metazoa</taxon>
        <taxon>Spiralia</taxon>
        <taxon>Lophotrochozoa</taxon>
        <taxon>Mollusca</taxon>
        <taxon>Bivalvia</taxon>
        <taxon>Autobranchia</taxon>
        <taxon>Heteroconchia</taxon>
        <taxon>Palaeoheterodonta</taxon>
        <taxon>Unionida</taxon>
        <taxon>Unionoidea</taxon>
        <taxon>Unionidae</taxon>
        <taxon>Unioninae</taxon>
        <taxon>Sinanodonta</taxon>
    </lineage>
</organism>
<dbReference type="AlphaFoldDB" id="A0ABD3VYB5"/>
<evidence type="ECO:0000256" key="1">
    <source>
        <dbReference type="ARBA" id="ARBA00022722"/>
    </source>
</evidence>
<keyword evidence="2" id="KW-0175">Coiled coil</keyword>
<keyword evidence="1" id="KW-0378">Hydrolase</keyword>
<dbReference type="GO" id="GO:0004518">
    <property type="term" value="F:nuclease activity"/>
    <property type="evidence" value="ECO:0007669"/>
    <property type="project" value="UniProtKB-KW"/>
</dbReference>
<dbReference type="Gene3D" id="2.80.10.70">
    <property type="entry name" value="Spindlin/Ssty"/>
    <property type="match status" value="1"/>
</dbReference>
<dbReference type="InterPro" id="IPR042567">
    <property type="entry name" value="SPIN/Ssty_sf"/>
</dbReference>
<accession>A0ABD3VYB5</accession>
<dbReference type="EMBL" id="JBJQND010000009">
    <property type="protein sequence ID" value="KAL3866612.1"/>
    <property type="molecule type" value="Genomic_DNA"/>
</dbReference>
<feature type="coiled-coil region" evidence="2">
    <location>
        <begin position="429"/>
        <end position="457"/>
    </location>
</feature>
<dbReference type="InterPro" id="IPR022894">
    <property type="entry name" value="Oligoribonuclease"/>
</dbReference>
<proteinExistence type="predicted"/>
<comment type="caution">
    <text evidence="3">The sequence shown here is derived from an EMBL/GenBank/DDBJ whole genome shotgun (WGS) entry which is preliminary data.</text>
</comment>
<dbReference type="PANTHER" id="PTHR11046">
    <property type="entry name" value="OLIGORIBONUCLEASE, MITOCHONDRIAL"/>
    <property type="match status" value="1"/>
</dbReference>
<name>A0ABD3VYB5_SINWO</name>
<evidence type="ECO:0000313" key="4">
    <source>
        <dbReference type="Proteomes" id="UP001634394"/>
    </source>
</evidence>
<sequence length="628" mass="72287">MSDKSARTTLDIFKNILDDISDQCESYRNTDTTTLGYNILCNIRDFMSDRAQTNLAFTELLEQYRRDVLLTFSSNWNDMTEGEQTTTVKVNNFFCGLHLLVNFAECLSPILSMFEKIAEQDPSSSDTLEDEDGSSGELFSSDSKTITFLRFCGKCFARGVDEKSGCYSAFRTFCQSQNEKSMFVNFRGNRFNIIFLMGQIAFYHHQRIKHFFETVHGSCNRLRKLTLSLVKKPYIIASCKVLGLISKLITAPLWRLIESNVHVLDMNNSYHTLLAFFDRASEDSSDFINGNDHPFDSSLIERDEIYAKLVQPSDVIDDNACALAQMAFKGLGGVLRKAMKEQLPGESFFQPTDEIREHTKSVIPHNKVLERVFGILDFFLWYRPNATTISNEAFLMFAFNKTSEWLQSLPITEKEKLLTECRKKGRQMQAKYKERLKEIEAKRRENLQNKQLALEKKQKRALQVKSKHTNAILYYGLWQRPDDVENILAELSNTEKRKALSSQIRFRQKVLKQTVIDKQLYQMSEKGKAYSLEKLKNNVIQLIKDAADSPSEESPTQEITLLVGKKVIHTFNEGKWPGRVLSVVAGFPEFYNIVYDCDLQENSSPNAIYTYTLKEDYRNGNLEIVPEV</sequence>
<dbReference type="Proteomes" id="UP001634394">
    <property type="component" value="Unassembled WGS sequence"/>
</dbReference>